<organism evidence="2 3">
    <name type="scientific">Blastochloris viridis</name>
    <name type="common">Rhodopseudomonas viridis</name>
    <dbReference type="NCBI Taxonomy" id="1079"/>
    <lineage>
        <taxon>Bacteria</taxon>
        <taxon>Pseudomonadati</taxon>
        <taxon>Pseudomonadota</taxon>
        <taxon>Alphaproteobacteria</taxon>
        <taxon>Hyphomicrobiales</taxon>
        <taxon>Blastochloridaceae</taxon>
        <taxon>Blastochloris</taxon>
    </lineage>
</organism>
<gene>
    <name evidence="2" type="ORF">BVIRIDIS_20400</name>
</gene>
<dbReference type="AlphaFoldDB" id="A0A0P0JIV5"/>
<evidence type="ECO:0000313" key="2">
    <source>
        <dbReference type="EMBL" id="CUU43023.1"/>
    </source>
</evidence>
<dbReference type="Pfam" id="PF10098">
    <property type="entry name" value="DUF2336"/>
    <property type="match status" value="1"/>
</dbReference>
<dbReference type="InterPro" id="IPR019285">
    <property type="entry name" value="DUF2336"/>
</dbReference>
<dbReference type="Proteomes" id="UP000065734">
    <property type="component" value="Chromosome I"/>
</dbReference>
<keyword evidence="3" id="KW-1185">Reference proteome</keyword>
<dbReference type="STRING" id="1079.BVIR_2596"/>
<name>A0A0P0JIV5_BLAVI</name>
<proteinExistence type="predicted"/>
<evidence type="ECO:0000256" key="1">
    <source>
        <dbReference type="SAM" id="MobiDB-lite"/>
    </source>
</evidence>
<dbReference type="RefSeq" id="WP_055037978.1">
    <property type="nucleotide sequence ID" value="NZ_AP014854.2"/>
</dbReference>
<dbReference type="OrthoDB" id="7888976at2"/>
<dbReference type="EMBL" id="LN907867">
    <property type="protein sequence ID" value="CUU43023.1"/>
    <property type="molecule type" value="Genomic_DNA"/>
</dbReference>
<dbReference type="KEGG" id="bvr:BVIR_2596"/>
<feature type="region of interest" description="Disordered" evidence="1">
    <location>
        <begin position="1"/>
        <end position="21"/>
    </location>
</feature>
<reference evidence="3" key="1">
    <citation type="journal article" date="2016" name="Genome Announc.">
        <title>Revised genome sequence of the purple photosynthetic bacterium Blastochloris viridis.</title>
        <authorList>
            <person name="Liu L.N."/>
            <person name="Faulkner M."/>
            <person name="Liu X."/>
            <person name="Huang F."/>
            <person name="Darby A.C."/>
            <person name="Hall N."/>
        </authorList>
    </citation>
    <scope>NUCLEOTIDE SEQUENCE [LARGE SCALE GENOMIC DNA]</scope>
    <source>
        <strain evidence="3">ATCC 19567 / DSM 133 / F</strain>
    </source>
</reference>
<protein>
    <recommendedName>
        <fullName evidence="4">DUF2336 domain-containing protein</fullName>
    </recommendedName>
</protein>
<dbReference type="SUPFAM" id="SSF58104">
    <property type="entry name" value="Methyl-accepting chemotaxis protein (MCP) signaling domain"/>
    <property type="match status" value="1"/>
</dbReference>
<sequence length="584" mass="63487">MLMREAAQASPHDDGAPESSCAGMAHLSATIDVAATMAARNADDLEKAAGALGMCLETLEYMMVLSTSISNVLGEVAASELARADLEHHFEQIVRIISQFASLTGNVARDIAGDSTMPTQAQGWADNVNRLLERARQATDEIPPVLEQVGDQVRQVANGLDRSREVAERSVWKAKSAQSFITSLRDQFERNSRHMRGLAATLSRSSTLAETKFEMLARISAEDRRGAATAHAIVDSFGNTTMADLDRLAMSVTDLLVADSETLDSERVDVFEALLPRLANDLATAARRRLSERLAPLSNAPPVVVSNLAMDHDIVIARPVLEISDVLGDDDLLRVARERGEAHMMAIAGRASLSETVTDTLVDRGSSRVARVVAANEGARFSGRGYAALVDKASVDHVLATTLRARQDLPPATFEKLMAQAAAVAARDIDAHRADVRAAIDEIAHRATEEIESRTRMFRLARAEIHELAQQGKLEQPLVERFMQDGRHDHALAAVAELCGVPDEVVLRFSQSNGVDLLLIVSKAANLDWTTVQAALRARSGGSELSTSELSTNKLKYQRLIPATCERIVEFWKGRNESLHEVQS</sequence>
<evidence type="ECO:0000313" key="3">
    <source>
        <dbReference type="Proteomes" id="UP000065734"/>
    </source>
</evidence>
<evidence type="ECO:0008006" key="4">
    <source>
        <dbReference type="Google" id="ProtNLM"/>
    </source>
</evidence>
<accession>A0A0P0JIV5</accession>